<dbReference type="EMBL" id="PKUN01000004">
    <property type="protein sequence ID" value="PLX62618.1"/>
    <property type="molecule type" value="Genomic_DNA"/>
</dbReference>
<comment type="caution">
    <text evidence="1">The sequence shown here is derived from an EMBL/GenBank/DDBJ whole genome shotgun (WGS) entry which is preliminary data.</text>
</comment>
<proteinExistence type="predicted"/>
<name>A0A2N6CZ25_9GAMM</name>
<organism evidence="1 2">
    <name type="scientific">Sedimenticola selenatireducens</name>
    <dbReference type="NCBI Taxonomy" id="191960"/>
    <lineage>
        <taxon>Bacteria</taxon>
        <taxon>Pseudomonadati</taxon>
        <taxon>Pseudomonadota</taxon>
        <taxon>Gammaproteobacteria</taxon>
        <taxon>Chromatiales</taxon>
        <taxon>Sedimenticolaceae</taxon>
        <taxon>Sedimenticola</taxon>
    </lineage>
</organism>
<sequence>MSNYFFIYFRLFVFFQGFFRKTAGPDKQRIARMPGLGSVVGDFPGRGKGVMVYPELRNLHRVKQKR</sequence>
<evidence type="ECO:0000313" key="1">
    <source>
        <dbReference type="EMBL" id="PLX62618.1"/>
    </source>
</evidence>
<protein>
    <submittedName>
        <fullName evidence="1">Uncharacterized protein</fullName>
    </submittedName>
</protein>
<dbReference type="Proteomes" id="UP000235015">
    <property type="component" value="Unassembled WGS sequence"/>
</dbReference>
<accession>A0A2N6CZ25</accession>
<dbReference type="AlphaFoldDB" id="A0A2N6CZ25"/>
<evidence type="ECO:0000313" key="2">
    <source>
        <dbReference type="Proteomes" id="UP000235015"/>
    </source>
</evidence>
<gene>
    <name evidence="1" type="ORF">C0630_05250</name>
</gene>
<reference evidence="1 2" key="1">
    <citation type="submission" date="2017-11" db="EMBL/GenBank/DDBJ databases">
        <title>Genome-resolved metagenomics identifies genetic mobility, metabolic interactions, and unexpected diversity in perchlorate-reducing communities.</title>
        <authorList>
            <person name="Barnum T.P."/>
            <person name="Figueroa I.A."/>
            <person name="Carlstrom C.I."/>
            <person name="Lucas L.N."/>
            <person name="Engelbrektson A.L."/>
            <person name="Coates J.D."/>
        </authorList>
    </citation>
    <scope>NUCLEOTIDE SEQUENCE [LARGE SCALE GENOMIC DNA]</scope>
    <source>
        <strain evidence="1">BM301</strain>
    </source>
</reference>